<reference evidence="3" key="1">
    <citation type="submission" date="2020-11" db="EMBL/GenBank/DDBJ databases">
        <authorList>
            <consortium name="DOE Joint Genome Institute"/>
            <person name="Ahrendt S."/>
            <person name="Riley R."/>
            <person name="Andreopoulos W."/>
            <person name="Labutti K."/>
            <person name="Pangilinan J."/>
            <person name="Ruiz-Duenas F.J."/>
            <person name="Barrasa J.M."/>
            <person name="Sanchez-Garcia M."/>
            <person name="Camarero S."/>
            <person name="Miyauchi S."/>
            <person name="Serrano A."/>
            <person name="Linde D."/>
            <person name="Babiker R."/>
            <person name="Drula E."/>
            <person name="Ayuso-Fernandez I."/>
            <person name="Pacheco R."/>
            <person name="Padilla G."/>
            <person name="Ferreira P."/>
            <person name="Barriuso J."/>
            <person name="Kellner H."/>
            <person name="Castanera R."/>
            <person name="Alfaro M."/>
            <person name="Ramirez L."/>
            <person name="Pisabarro A.G."/>
            <person name="Kuo A."/>
            <person name="Tritt A."/>
            <person name="Lipzen A."/>
            <person name="He G."/>
            <person name="Yan M."/>
            <person name="Ng V."/>
            <person name="Cullen D."/>
            <person name="Martin F."/>
            <person name="Rosso M.-N."/>
            <person name="Henrissat B."/>
            <person name="Hibbett D."/>
            <person name="Martinez A.T."/>
            <person name="Grigoriev I.V."/>
        </authorList>
    </citation>
    <scope>NUCLEOTIDE SEQUENCE</scope>
    <source>
        <strain evidence="3">AH 40177</strain>
    </source>
</reference>
<comment type="caution">
    <text evidence="3">The sequence shown here is derived from an EMBL/GenBank/DDBJ whole genome shotgun (WGS) entry which is preliminary data.</text>
</comment>
<dbReference type="Gene3D" id="3.30.710.10">
    <property type="entry name" value="Potassium Channel Kv1.1, Chain A"/>
    <property type="match status" value="1"/>
</dbReference>
<dbReference type="PANTHER" id="PTHR24413">
    <property type="entry name" value="SPECKLE-TYPE POZ PROTEIN"/>
    <property type="match status" value="1"/>
</dbReference>
<dbReference type="OrthoDB" id="288590at2759"/>
<dbReference type="CDD" id="cd18186">
    <property type="entry name" value="BTB_POZ_ZBTB_KLHL-like"/>
    <property type="match status" value="1"/>
</dbReference>
<dbReference type="InterPro" id="IPR011333">
    <property type="entry name" value="SKP1/BTB/POZ_sf"/>
</dbReference>
<proteinExistence type="predicted"/>
<feature type="domain" description="BTB" evidence="2">
    <location>
        <begin position="255"/>
        <end position="348"/>
    </location>
</feature>
<feature type="region of interest" description="Disordered" evidence="1">
    <location>
        <begin position="389"/>
        <end position="561"/>
    </location>
</feature>
<organism evidence="3 4">
    <name type="scientific">Rhodocollybia butyracea</name>
    <dbReference type="NCBI Taxonomy" id="206335"/>
    <lineage>
        <taxon>Eukaryota</taxon>
        <taxon>Fungi</taxon>
        <taxon>Dikarya</taxon>
        <taxon>Basidiomycota</taxon>
        <taxon>Agaricomycotina</taxon>
        <taxon>Agaricomycetes</taxon>
        <taxon>Agaricomycetidae</taxon>
        <taxon>Agaricales</taxon>
        <taxon>Marasmiineae</taxon>
        <taxon>Omphalotaceae</taxon>
        <taxon>Rhodocollybia</taxon>
    </lineage>
</organism>
<feature type="compositionally biased region" description="Low complexity" evidence="1">
    <location>
        <begin position="461"/>
        <end position="480"/>
    </location>
</feature>
<feature type="compositionally biased region" description="Pro residues" evidence="1">
    <location>
        <begin position="508"/>
        <end position="522"/>
    </location>
</feature>
<keyword evidence="4" id="KW-1185">Reference proteome</keyword>
<feature type="compositionally biased region" description="Polar residues" evidence="1">
    <location>
        <begin position="436"/>
        <end position="460"/>
    </location>
</feature>
<dbReference type="SUPFAM" id="SSF54695">
    <property type="entry name" value="POZ domain"/>
    <property type="match status" value="1"/>
</dbReference>
<evidence type="ECO:0000313" key="3">
    <source>
        <dbReference type="EMBL" id="KAF9076961.1"/>
    </source>
</evidence>
<name>A0A9P5Q826_9AGAR</name>
<feature type="region of interest" description="Disordered" evidence="1">
    <location>
        <begin position="222"/>
        <end position="255"/>
    </location>
</feature>
<evidence type="ECO:0000256" key="1">
    <source>
        <dbReference type="SAM" id="MobiDB-lite"/>
    </source>
</evidence>
<evidence type="ECO:0000313" key="4">
    <source>
        <dbReference type="Proteomes" id="UP000772434"/>
    </source>
</evidence>
<evidence type="ECO:0000259" key="2">
    <source>
        <dbReference type="PROSITE" id="PS50097"/>
    </source>
</evidence>
<dbReference type="Proteomes" id="UP000772434">
    <property type="component" value="Unassembled WGS sequence"/>
</dbReference>
<gene>
    <name evidence="3" type="ORF">BDP27DRAFT_1379836</name>
</gene>
<feature type="compositionally biased region" description="Low complexity" evidence="1">
    <location>
        <begin position="235"/>
        <end position="255"/>
    </location>
</feature>
<sequence>MVYSGGEETTRSWTFVGFEWVVRDVAKLRDFIEGTPEPELSPEDNSNPNSLVAEDFDILKHSPVIGDGKFKLEIARNGSTASPDSLSLYITPLMLDFAHPTYEMSATMMAGIKCQDDRAGERGARADWAFEVWHDWVFRADNEVWECVLPSLSTLLENSRIRDTDSFVICVQIHCPMGPSLPAQPSVYYVPKDLLDGLEASLDNPNTGDIQFICLERPDPLSSFESPSPTPEVMSPITPVTRTRPSSSTSTSLSSSMSASISPFAPEMIARKRIIYAHSDILIHRSEYFATMLTSAFSENLANATGGTGNGSNGNGRKLFTIVVEEADFETIYWLLKYCYANWLLFKEVDDPRKAVEGVGRGWSVHGLHEHGGSEWDWKTFTKHGLPSDSGIGGVDTMSAVSGENFDESGQRSETTTTTNSTGPGPGKVKTLAPNAASQVRSPPASVSSRMSTGGATQNKGSSAMAGSSSSVGRRVGVGMNMSTTTAGGSTAPVRSKHIPIPVSTSSAPPPSSSYYPAPGPVSPHSQRARGPSSHPGSTNTVNPSPSPDPHPHPTPAPPPASALAMYQVAHRYAMPGLSSLALEHMMNTITPNSCFALLLATSVWDELRTLVEDYVVEKWDEVSVSEEFEACCGEVAAGEWGPEGGKTLMALFRRLRSPGAMM</sequence>
<accession>A0A9P5Q826</accession>
<dbReference type="PROSITE" id="PS50097">
    <property type="entry name" value="BTB"/>
    <property type="match status" value="1"/>
</dbReference>
<protein>
    <recommendedName>
        <fullName evidence="2">BTB domain-containing protein</fullName>
    </recommendedName>
</protein>
<dbReference type="EMBL" id="JADNRY010000005">
    <property type="protein sequence ID" value="KAF9076961.1"/>
    <property type="molecule type" value="Genomic_DNA"/>
</dbReference>
<dbReference type="InterPro" id="IPR000210">
    <property type="entry name" value="BTB/POZ_dom"/>
</dbReference>
<feature type="compositionally biased region" description="Pro residues" evidence="1">
    <location>
        <begin position="545"/>
        <end position="561"/>
    </location>
</feature>
<dbReference type="AlphaFoldDB" id="A0A9P5Q826"/>